<feature type="region of interest" description="Disordered" evidence="1">
    <location>
        <begin position="1"/>
        <end position="32"/>
    </location>
</feature>
<sequence length="353" mass="40930">MPPHRRSRRLRGQEPGEECSRSSCREDKEREAAQTQSEALVQVSELSSPPVSCIWERLWRDWGRRFCIRLDRQGCFHTYPDVGGPFQSLPETYEAIDRYLEDLRDPKMCAEEDKAIIRRLYWPDGTIKRRTRGPVTEKSEMCQMVQALVDKYNEDHNLLEGLAHELKDVLHYNSICEKQKWYYHLNFTTKIKGAGPNECNLDNLFFVEVKCMPQAKFTELLANCFCRVNLNDNGQCYGCTRDGDVGMKHPSSSVGYTAGHLNVGLPSGYFGKWKRDYEDEEDDDKYVKAREAELRQMFKGLDKPGVLKKLITPPPWATKRKELSLLVHVVKTLKKKAYLTGTEKPFESRLSYL</sequence>
<keyword evidence="4" id="KW-1185">Reference proteome</keyword>
<dbReference type="PANTHER" id="PTHR33326:SF4">
    <property type="entry name" value="OS08G0495300 PROTEIN"/>
    <property type="match status" value="1"/>
</dbReference>
<protein>
    <recommendedName>
        <fullName evidence="2">DUF3615 domain-containing protein</fullName>
    </recommendedName>
</protein>
<evidence type="ECO:0000313" key="4">
    <source>
        <dbReference type="Proteomes" id="UP000604825"/>
    </source>
</evidence>
<dbReference type="InterPro" id="IPR022059">
    <property type="entry name" value="DUF3615"/>
</dbReference>
<accession>A0A811QJX3</accession>
<dbReference type="Pfam" id="PF12274">
    <property type="entry name" value="DUF3615"/>
    <property type="match status" value="1"/>
</dbReference>
<feature type="domain" description="DUF3615" evidence="2">
    <location>
        <begin position="145"/>
        <end position="250"/>
    </location>
</feature>
<dbReference type="PANTHER" id="PTHR33326">
    <property type="entry name" value="OS05G0543800 PROTEIN"/>
    <property type="match status" value="1"/>
</dbReference>
<evidence type="ECO:0000259" key="2">
    <source>
        <dbReference type="Pfam" id="PF12274"/>
    </source>
</evidence>
<name>A0A811QJX3_9POAL</name>
<dbReference type="AlphaFoldDB" id="A0A811QJX3"/>
<dbReference type="OrthoDB" id="687911at2759"/>
<organism evidence="3 4">
    <name type="scientific">Miscanthus lutarioriparius</name>
    <dbReference type="NCBI Taxonomy" id="422564"/>
    <lineage>
        <taxon>Eukaryota</taxon>
        <taxon>Viridiplantae</taxon>
        <taxon>Streptophyta</taxon>
        <taxon>Embryophyta</taxon>
        <taxon>Tracheophyta</taxon>
        <taxon>Spermatophyta</taxon>
        <taxon>Magnoliopsida</taxon>
        <taxon>Liliopsida</taxon>
        <taxon>Poales</taxon>
        <taxon>Poaceae</taxon>
        <taxon>PACMAD clade</taxon>
        <taxon>Panicoideae</taxon>
        <taxon>Andropogonodae</taxon>
        <taxon>Andropogoneae</taxon>
        <taxon>Saccharinae</taxon>
        <taxon>Miscanthus</taxon>
    </lineage>
</organism>
<evidence type="ECO:0000313" key="3">
    <source>
        <dbReference type="EMBL" id="CAD6257865.1"/>
    </source>
</evidence>
<proteinExistence type="predicted"/>
<reference evidence="3" key="1">
    <citation type="submission" date="2020-10" db="EMBL/GenBank/DDBJ databases">
        <authorList>
            <person name="Han B."/>
            <person name="Lu T."/>
            <person name="Zhao Q."/>
            <person name="Huang X."/>
            <person name="Zhao Y."/>
        </authorList>
    </citation>
    <scope>NUCLEOTIDE SEQUENCE</scope>
</reference>
<evidence type="ECO:0000256" key="1">
    <source>
        <dbReference type="SAM" id="MobiDB-lite"/>
    </source>
</evidence>
<dbReference type="Proteomes" id="UP000604825">
    <property type="component" value="Unassembled WGS sequence"/>
</dbReference>
<gene>
    <name evidence="3" type="ORF">NCGR_LOCUS41348</name>
</gene>
<dbReference type="EMBL" id="CAJGYO010000010">
    <property type="protein sequence ID" value="CAD6257865.1"/>
    <property type="molecule type" value="Genomic_DNA"/>
</dbReference>
<comment type="caution">
    <text evidence="3">The sequence shown here is derived from an EMBL/GenBank/DDBJ whole genome shotgun (WGS) entry which is preliminary data.</text>
</comment>
<feature type="compositionally biased region" description="Basic and acidic residues" evidence="1">
    <location>
        <begin position="11"/>
        <end position="32"/>
    </location>
</feature>
<feature type="compositionally biased region" description="Basic residues" evidence="1">
    <location>
        <begin position="1"/>
        <end position="10"/>
    </location>
</feature>